<keyword evidence="1" id="KW-0812">Transmembrane</keyword>
<organism evidence="2 3">
    <name type="scientific">Enterococcus avium</name>
    <name type="common">Streptococcus avium</name>
    <dbReference type="NCBI Taxonomy" id="33945"/>
    <lineage>
        <taxon>Bacteria</taxon>
        <taxon>Bacillati</taxon>
        <taxon>Bacillota</taxon>
        <taxon>Bacilli</taxon>
        <taxon>Lactobacillales</taxon>
        <taxon>Enterococcaceae</taxon>
        <taxon>Enterococcus</taxon>
    </lineage>
</organism>
<dbReference type="AlphaFoldDB" id="A0A437UMD9"/>
<feature type="transmembrane region" description="Helical" evidence="1">
    <location>
        <begin position="538"/>
        <end position="557"/>
    </location>
</feature>
<protein>
    <recommendedName>
        <fullName evidence="4">Glycosyltransferase RgtA/B/C/D-like domain-containing protein</fullName>
    </recommendedName>
</protein>
<feature type="transmembrane region" description="Helical" evidence="1">
    <location>
        <begin position="101"/>
        <end position="119"/>
    </location>
</feature>
<comment type="caution">
    <text evidence="2">The sequence shown here is derived from an EMBL/GenBank/DDBJ whole genome shotgun (WGS) entry which is preliminary data.</text>
</comment>
<name>A0A437UMD9_ENTAV</name>
<reference evidence="2 3" key="1">
    <citation type="submission" date="2018-12" db="EMBL/GenBank/DDBJ databases">
        <title>A novel vanA-carrying plasmid in a clinical isolate of Enterococcus avium.</title>
        <authorList>
            <person name="Bernasconi O.J."/>
            <person name="Luzzaro F."/>
            <person name="Endimiani A."/>
        </authorList>
    </citation>
    <scope>NUCLEOTIDE SEQUENCE [LARGE SCALE GENOMIC DNA]</scope>
    <source>
        <strain evidence="2 3">LC0559/18</strain>
    </source>
</reference>
<feature type="transmembrane region" description="Helical" evidence="1">
    <location>
        <begin position="509"/>
        <end position="531"/>
    </location>
</feature>
<gene>
    <name evidence="2" type="ORF">EK398_07910</name>
</gene>
<evidence type="ECO:0000256" key="1">
    <source>
        <dbReference type="SAM" id="Phobius"/>
    </source>
</evidence>
<feature type="transmembrane region" description="Helical" evidence="1">
    <location>
        <begin position="261"/>
        <end position="280"/>
    </location>
</feature>
<evidence type="ECO:0000313" key="2">
    <source>
        <dbReference type="EMBL" id="RVU94777.1"/>
    </source>
</evidence>
<sequence>MKNNFFKSDSRFLLLSIFTVSVFPYNYPLTEVSSIMQNSLWIFLIVPIYYFYKFSFSGVSRKKLKYCGSLALLFSLILKVGRELILYSRLFYSISSILKNLIVVLGISILICSVLIFLLNLSTFDKMKNSTNKVYGFRFFFFLFLIVWMPMLFIFWPGIFSYDVPMQMSELVNNDISTHHPIVHTLLINIVIVIGKIFGNYNLGGLIYTLIQMLICIGINAYICSRLSHYKLNRNFYYLLVGYYLFFPLNMIFSIVATKDVLFSTFFFLLIFKLCEYYIFEKNLLSRNKAIELILIIVLVGLFRNNAIYALLGTLPFILFTKKRKKRNNLLFVFILGIFFTFVSNQAFVAITSARPGMQGQMYSVPLQQLARSYINNPDSFSKKEKEELFSYVPEVNLRNYNPRISDYVKGSFTLKHKGNTSIKFLKLWARIGRKNKSNYLDAFLMLTQGYWDPNLQFPDKFYKQPIVELKTYNTVLSKGFYEDSKLPSIREKIIDSFYTENSYKKIPLFSLLFSSGFVIWILLVTCLYSIYNGLRDFYFIFVFLILYYGTLLLGPVTLVRYVYPYMLVWPTLTVFVIIKANKKNIISLTK</sequence>
<evidence type="ECO:0000313" key="3">
    <source>
        <dbReference type="Proteomes" id="UP000288388"/>
    </source>
</evidence>
<accession>A0A437UMD9</accession>
<keyword evidence="1" id="KW-0472">Membrane</keyword>
<proteinExistence type="predicted"/>
<evidence type="ECO:0008006" key="4">
    <source>
        <dbReference type="Google" id="ProtNLM"/>
    </source>
</evidence>
<dbReference type="InterPro" id="IPR046062">
    <property type="entry name" value="DUF6020"/>
</dbReference>
<feature type="transmembrane region" description="Helical" evidence="1">
    <location>
        <begin position="292"/>
        <end position="318"/>
    </location>
</feature>
<feature type="transmembrane region" description="Helical" evidence="1">
    <location>
        <begin position="12"/>
        <end position="29"/>
    </location>
</feature>
<feature type="transmembrane region" description="Helical" evidence="1">
    <location>
        <begin position="64"/>
        <end position="81"/>
    </location>
</feature>
<feature type="transmembrane region" description="Helical" evidence="1">
    <location>
        <begin position="206"/>
        <end position="223"/>
    </location>
</feature>
<dbReference type="EMBL" id="RYZS01000001">
    <property type="protein sequence ID" value="RVU94777.1"/>
    <property type="molecule type" value="Genomic_DNA"/>
</dbReference>
<dbReference type="Proteomes" id="UP000288388">
    <property type="component" value="Unassembled WGS sequence"/>
</dbReference>
<feature type="transmembrane region" description="Helical" evidence="1">
    <location>
        <begin position="235"/>
        <end position="256"/>
    </location>
</feature>
<feature type="transmembrane region" description="Helical" evidence="1">
    <location>
        <begin position="35"/>
        <end position="52"/>
    </location>
</feature>
<feature type="transmembrane region" description="Helical" evidence="1">
    <location>
        <begin position="139"/>
        <end position="162"/>
    </location>
</feature>
<dbReference type="Pfam" id="PF19484">
    <property type="entry name" value="DUF6020"/>
    <property type="match status" value="1"/>
</dbReference>
<dbReference type="RefSeq" id="WP_127978754.1">
    <property type="nucleotide sequence ID" value="NZ_JBBJUN010000001.1"/>
</dbReference>
<feature type="transmembrane region" description="Helical" evidence="1">
    <location>
        <begin position="330"/>
        <end position="351"/>
    </location>
</feature>
<feature type="transmembrane region" description="Helical" evidence="1">
    <location>
        <begin position="563"/>
        <end position="581"/>
    </location>
</feature>
<keyword evidence="1" id="KW-1133">Transmembrane helix</keyword>